<dbReference type="PROSITE" id="PS50011">
    <property type="entry name" value="PROTEIN_KINASE_DOM"/>
    <property type="match status" value="1"/>
</dbReference>
<comment type="caution">
    <text evidence="12">The sequence shown here is derived from an EMBL/GenBank/DDBJ whole genome shotgun (WGS) entry which is preliminary data.</text>
</comment>
<keyword evidence="5 9" id="KW-0547">Nucleotide-binding</keyword>
<keyword evidence="7 9" id="KW-0067">ATP-binding</keyword>
<dbReference type="GO" id="GO:0032968">
    <property type="term" value="P:positive regulation of transcription elongation by RNA polymerase II"/>
    <property type="evidence" value="ECO:0007669"/>
    <property type="project" value="TreeGrafter"/>
</dbReference>
<dbReference type="Pfam" id="PF00069">
    <property type="entry name" value="Pkinase"/>
    <property type="match status" value="1"/>
</dbReference>
<dbReference type="FunFam" id="1.10.510.10:FF:000043">
    <property type="entry name" value="probable serine/threonine-protein kinase At1g54610"/>
    <property type="match status" value="1"/>
</dbReference>
<organism evidence="12 13">
    <name type="scientific">Vanilla planifolia</name>
    <name type="common">Vanilla</name>
    <dbReference type="NCBI Taxonomy" id="51239"/>
    <lineage>
        <taxon>Eukaryota</taxon>
        <taxon>Viridiplantae</taxon>
        <taxon>Streptophyta</taxon>
        <taxon>Embryophyta</taxon>
        <taxon>Tracheophyta</taxon>
        <taxon>Spermatophyta</taxon>
        <taxon>Magnoliopsida</taxon>
        <taxon>Liliopsida</taxon>
        <taxon>Asparagales</taxon>
        <taxon>Orchidaceae</taxon>
        <taxon>Vanilloideae</taxon>
        <taxon>Vanilleae</taxon>
        <taxon>Vanilla</taxon>
    </lineage>
</organism>
<evidence type="ECO:0000256" key="3">
    <source>
        <dbReference type="ARBA" id="ARBA00022527"/>
    </source>
</evidence>
<feature type="region of interest" description="Disordered" evidence="10">
    <location>
        <begin position="365"/>
        <end position="413"/>
    </location>
</feature>
<dbReference type="Gene3D" id="3.30.200.20">
    <property type="entry name" value="Phosphorylase Kinase, domain 1"/>
    <property type="match status" value="1"/>
</dbReference>
<dbReference type="Gene3D" id="1.10.510.10">
    <property type="entry name" value="Transferase(Phosphotransferase) domain 1"/>
    <property type="match status" value="1"/>
</dbReference>
<dbReference type="SMART" id="SM00220">
    <property type="entry name" value="S_TKc"/>
    <property type="match status" value="1"/>
</dbReference>
<sequence length="535" mass="58720">MGCLFAKPHVAGDCTPAGAESIPCRSPSERKQSPIISSPSEAAGWPTWLTAVAGESLVGWTPRSAQQFEKIDKIGSGTYSNVFKAKDRQTQQLVALKKVRCEAGDSESVRFMAREIAILRSLDHPNVVPLRGIITSRIPARSRSLYLIFDYMDHDLAGLAASPSIQFSLPQIKCYMMQLLSGLDHCHSRGVLHRDLKGSNLLIDNQGILKIADFGLANTFDSKRKQVMTSRVVTLWYRAPELILGATSYGIGIDLWSVGCILAELLAGKAILPGRTEVEQLHKIFKLCGSPPERYWKMYKFPHAVGYRPKQLYSSILAETFKDFPLSALRLVEKLLSFDPADRGTAIDALNSEFFTTEPLACEPSSLPRYPPTKEMDARLSHDKQRKEAERNGKANGKVHTRAHNGRRSRAVPAPHANAELQINLARMNLMGRQKGKTTSEKFPPPHQDGGLGSLMESPSTGGRSTASFAAPGASFGSSFFLEKEIESRRHAAGKADGGKKAMKPTPIDRTADPKKIKSHKRVKGELEVFGGTGM</sequence>
<dbReference type="PANTHER" id="PTHR24056">
    <property type="entry name" value="CELL DIVISION PROTEIN KINASE"/>
    <property type="match status" value="1"/>
</dbReference>
<gene>
    <name evidence="12" type="ORF">HPP92_021261</name>
</gene>
<dbReference type="SUPFAM" id="SSF56112">
    <property type="entry name" value="Protein kinase-like (PK-like)"/>
    <property type="match status" value="1"/>
</dbReference>
<dbReference type="PROSITE" id="PS00107">
    <property type="entry name" value="PROTEIN_KINASE_ATP"/>
    <property type="match status" value="1"/>
</dbReference>
<comment type="catalytic activity">
    <reaction evidence="8">
        <text>[DNA-directed RNA polymerase] + ATP = phospho-[DNA-directed RNA polymerase] + ADP + H(+)</text>
        <dbReference type="Rhea" id="RHEA:10216"/>
        <dbReference type="Rhea" id="RHEA-COMP:11321"/>
        <dbReference type="Rhea" id="RHEA-COMP:11322"/>
        <dbReference type="ChEBI" id="CHEBI:15378"/>
        <dbReference type="ChEBI" id="CHEBI:30616"/>
        <dbReference type="ChEBI" id="CHEBI:43176"/>
        <dbReference type="ChEBI" id="CHEBI:68546"/>
        <dbReference type="ChEBI" id="CHEBI:456216"/>
        <dbReference type="EC" id="2.7.11.23"/>
    </reaction>
</comment>
<feature type="binding site" evidence="9">
    <location>
        <position position="97"/>
    </location>
    <ligand>
        <name>ATP</name>
        <dbReference type="ChEBI" id="CHEBI:30616"/>
    </ligand>
</feature>
<evidence type="ECO:0000256" key="4">
    <source>
        <dbReference type="ARBA" id="ARBA00022679"/>
    </source>
</evidence>
<dbReference type="FunFam" id="3.30.200.20:FF:000021">
    <property type="entry name" value="probable serine/threonine-protein kinase At1g54610"/>
    <property type="match status" value="1"/>
</dbReference>
<name>A0A835PYJ9_VANPL</name>
<dbReference type="GO" id="GO:0000307">
    <property type="term" value="C:cyclin-dependent protein kinase holoenzyme complex"/>
    <property type="evidence" value="ECO:0007669"/>
    <property type="project" value="TreeGrafter"/>
</dbReference>
<dbReference type="InterPro" id="IPR008271">
    <property type="entry name" value="Ser/Thr_kinase_AS"/>
</dbReference>
<evidence type="ECO:0000256" key="7">
    <source>
        <dbReference type="ARBA" id="ARBA00022840"/>
    </source>
</evidence>
<dbReference type="InterPro" id="IPR017441">
    <property type="entry name" value="Protein_kinase_ATP_BS"/>
</dbReference>
<dbReference type="GO" id="GO:0008353">
    <property type="term" value="F:RNA polymerase II CTD heptapeptide repeat kinase activity"/>
    <property type="evidence" value="ECO:0007669"/>
    <property type="project" value="UniProtKB-EC"/>
</dbReference>
<feature type="compositionally biased region" description="Polar residues" evidence="10">
    <location>
        <begin position="457"/>
        <end position="466"/>
    </location>
</feature>
<keyword evidence="4" id="KW-0808">Transferase</keyword>
<evidence type="ECO:0000256" key="8">
    <source>
        <dbReference type="ARBA" id="ARBA00049280"/>
    </source>
</evidence>
<dbReference type="CDD" id="cd07840">
    <property type="entry name" value="STKc_CDK9_like"/>
    <property type="match status" value="1"/>
</dbReference>
<feature type="compositionally biased region" description="Basic and acidic residues" evidence="10">
    <location>
        <begin position="372"/>
        <end position="393"/>
    </location>
</feature>
<evidence type="ECO:0000256" key="2">
    <source>
        <dbReference type="ARBA" id="ARBA00012409"/>
    </source>
</evidence>
<reference evidence="12 13" key="1">
    <citation type="journal article" date="2020" name="Nat. Food">
        <title>A phased Vanilla planifolia genome enables genetic improvement of flavour and production.</title>
        <authorList>
            <person name="Hasing T."/>
            <person name="Tang H."/>
            <person name="Brym M."/>
            <person name="Khazi F."/>
            <person name="Huang T."/>
            <person name="Chambers A.H."/>
        </authorList>
    </citation>
    <scope>NUCLEOTIDE SEQUENCE [LARGE SCALE GENOMIC DNA]</scope>
    <source>
        <tissue evidence="12">Leaf</tissue>
    </source>
</reference>
<evidence type="ECO:0000256" key="10">
    <source>
        <dbReference type="SAM" id="MobiDB-lite"/>
    </source>
</evidence>
<protein>
    <recommendedName>
        <fullName evidence="2">[RNA-polymerase]-subunit kinase</fullName>
        <ecNumber evidence="2">2.7.11.23</ecNumber>
    </recommendedName>
</protein>
<dbReference type="EC" id="2.7.11.23" evidence="2"/>
<evidence type="ECO:0000256" key="6">
    <source>
        <dbReference type="ARBA" id="ARBA00022777"/>
    </source>
</evidence>
<dbReference type="PANTHER" id="PTHR24056:SF358">
    <property type="entry name" value="PROTEIN KINASE DOMAIN-CONTAINING PROTEIN"/>
    <property type="match status" value="1"/>
</dbReference>
<feature type="domain" description="Protein kinase" evidence="11">
    <location>
        <begin position="68"/>
        <end position="355"/>
    </location>
</feature>
<keyword evidence="3" id="KW-0723">Serine/threonine-protein kinase</keyword>
<dbReference type="GO" id="GO:0005634">
    <property type="term" value="C:nucleus"/>
    <property type="evidence" value="ECO:0007669"/>
    <property type="project" value="TreeGrafter"/>
</dbReference>
<dbReference type="EMBL" id="JADCNM010000011">
    <property type="protein sequence ID" value="KAG0462785.1"/>
    <property type="molecule type" value="Genomic_DNA"/>
</dbReference>
<comment type="similarity">
    <text evidence="1">Belongs to the protein kinase superfamily. CMGC Ser/Thr protein kinase family. CDC2/CDKX subfamily.</text>
</comment>
<dbReference type="InterPro" id="IPR050108">
    <property type="entry name" value="CDK"/>
</dbReference>
<dbReference type="Proteomes" id="UP000639772">
    <property type="component" value="Chromosome 11"/>
</dbReference>
<dbReference type="PROSITE" id="PS00108">
    <property type="entry name" value="PROTEIN_KINASE_ST"/>
    <property type="match status" value="1"/>
</dbReference>
<feature type="region of interest" description="Disordered" evidence="10">
    <location>
        <begin position="433"/>
        <end position="470"/>
    </location>
</feature>
<dbReference type="GO" id="GO:0005524">
    <property type="term" value="F:ATP binding"/>
    <property type="evidence" value="ECO:0007669"/>
    <property type="project" value="UniProtKB-UniRule"/>
</dbReference>
<proteinExistence type="inferred from homology"/>
<feature type="compositionally biased region" description="Basic residues" evidence="10">
    <location>
        <begin position="397"/>
        <end position="410"/>
    </location>
</feature>
<evidence type="ECO:0000313" key="13">
    <source>
        <dbReference type="Proteomes" id="UP000639772"/>
    </source>
</evidence>
<feature type="region of interest" description="Disordered" evidence="10">
    <location>
        <begin position="487"/>
        <end position="520"/>
    </location>
</feature>
<dbReference type="InterPro" id="IPR011009">
    <property type="entry name" value="Kinase-like_dom_sf"/>
</dbReference>
<evidence type="ECO:0000256" key="1">
    <source>
        <dbReference type="ARBA" id="ARBA00006485"/>
    </source>
</evidence>
<dbReference type="InterPro" id="IPR000719">
    <property type="entry name" value="Prot_kinase_dom"/>
</dbReference>
<evidence type="ECO:0000256" key="9">
    <source>
        <dbReference type="PROSITE-ProRule" id="PRU10141"/>
    </source>
</evidence>
<evidence type="ECO:0000256" key="5">
    <source>
        <dbReference type="ARBA" id="ARBA00022741"/>
    </source>
</evidence>
<dbReference type="AlphaFoldDB" id="A0A835PYJ9"/>
<accession>A0A835PYJ9</accession>
<feature type="region of interest" description="Disordered" evidence="10">
    <location>
        <begin position="16"/>
        <end position="40"/>
    </location>
</feature>
<evidence type="ECO:0000259" key="11">
    <source>
        <dbReference type="PROSITE" id="PS50011"/>
    </source>
</evidence>
<evidence type="ECO:0000313" key="12">
    <source>
        <dbReference type="EMBL" id="KAG0462785.1"/>
    </source>
</evidence>
<dbReference type="OrthoDB" id="747759at2759"/>
<keyword evidence="6" id="KW-0418">Kinase</keyword>